<dbReference type="Pfam" id="PF13673">
    <property type="entry name" value="Acetyltransf_10"/>
    <property type="match status" value="1"/>
</dbReference>
<protein>
    <submittedName>
        <fullName evidence="2">N-acetyltransferase</fullName>
    </submittedName>
</protein>
<dbReference type="InterPro" id="IPR000182">
    <property type="entry name" value="GNAT_dom"/>
</dbReference>
<dbReference type="InterPro" id="IPR016181">
    <property type="entry name" value="Acyl_CoA_acyltransferase"/>
</dbReference>
<comment type="caution">
    <text evidence="2">The sequence shown here is derived from an EMBL/GenBank/DDBJ whole genome shotgun (WGS) entry which is preliminary data.</text>
</comment>
<dbReference type="Proteomes" id="UP000321839">
    <property type="component" value="Unassembled WGS sequence"/>
</dbReference>
<dbReference type="Gene3D" id="3.40.630.30">
    <property type="match status" value="1"/>
</dbReference>
<name>A0AB34AGT2_STAUR</name>
<gene>
    <name evidence="2" type="ORF">SCO02_08070</name>
</gene>
<organism evidence="2 3">
    <name type="scientific">Staphylococcus ureilyticus</name>
    <name type="common">Staphylococcus cohnii subsp. urealyticus</name>
    <dbReference type="NCBI Taxonomy" id="94138"/>
    <lineage>
        <taxon>Bacteria</taxon>
        <taxon>Bacillati</taxon>
        <taxon>Bacillota</taxon>
        <taxon>Bacilli</taxon>
        <taxon>Bacillales</taxon>
        <taxon>Staphylococcaceae</taxon>
        <taxon>Staphylococcus</taxon>
        <taxon>Staphylococcus cohnii species complex</taxon>
    </lineage>
</organism>
<keyword evidence="3" id="KW-1185">Reference proteome</keyword>
<evidence type="ECO:0000313" key="2">
    <source>
        <dbReference type="EMBL" id="GEQ02366.1"/>
    </source>
</evidence>
<dbReference type="CDD" id="cd04301">
    <property type="entry name" value="NAT_SF"/>
    <property type="match status" value="1"/>
</dbReference>
<dbReference type="RefSeq" id="WP_046208584.1">
    <property type="nucleotide sequence ID" value="NZ_BKAW01000005.1"/>
</dbReference>
<proteinExistence type="predicted"/>
<dbReference type="AlphaFoldDB" id="A0AB34AGT2"/>
<sequence length="182" mass="21383">MKYLKVQMIRENLESIPQYELPVGYKIRNFKIGEEVKWANLEMKVNEFDTTDQALTHFNTEFGQNMHEMEQRCLFLENPKGEVIGTTTAWYGNLTRDSKICGRIHWVAILPEYQGKQLSKPLLSEAMNRLSQYHNQAFLTSQTTSYQAVNMYLNYGFRPILSNEKDYEAWTLLEKTLNRAIL</sequence>
<evidence type="ECO:0000259" key="1">
    <source>
        <dbReference type="PROSITE" id="PS51186"/>
    </source>
</evidence>
<feature type="domain" description="N-acetyltransferase" evidence="1">
    <location>
        <begin position="25"/>
        <end position="178"/>
    </location>
</feature>
<evidence type="ECO:0000313" key="3">
    <source>
        <dbReference type="Proteomes" id="UP000321839"/>
    </source>
</evidence>
<accession>A0AB34AGT2</accession>
<dbReference type="EMBL" id="BKAW01000005">
    <property type="protein sequence ID" value="GEQ02366.1"/>
    <property type="molecule type" value="Genomic_DNA"/>
</dbReference>
<dbReference type="SUPFAM" id="SSF55729">
    <property type="entry name" value="Acyl-CoA N-acyltransferases (Nat)"/>
    <property type="match status" value="1"/>
</dbReference>
<reference evidence="2 3" key="1">
    <citation type="submission" date="2019-07" db="EMBL/GenBank/DDBJ databases">
        <title>Whole genome shotgun sequence of Staphylococcus cohnii subsp. urealyticus NBRC 109766.</title>
        <authorList>
            <person name="Hosoyama A."/>
            <person name="Uohara A."/>
            <person name="Ohji S."/>
            <person name="Ichikawa N."/>
        </authorList>
    </citation>
    <scope>NUCLEOTIDE SEQUENCE [LARGE SCALE GENOMIC DNA]</scope>
    <source>
        <strain evidence="2 3">NBRC 109766</strain>
    </source>
</reference>
<dbReference type="PROSITE" id="PS51186">
    <property type="entry name" value="GNAT"/>
    <property type="match status" value="1"/>
</dbReference>
<dbReference type="GO" id="GO:0016747">
    <property type="term" value="F:acyltransferase activity, transferring groups other than amino-acyl groups"/>
    <property type="evidence" value="ECO:0007669"/>
    <property type="project" value="InterPro"/>
</dbReference>